<name>A0A5P8JXF8_9ACTN</name>
<dbReference type="SUPFAM" id="SSF52016">
    <property type="entry name" value="LeuD/IlvD-like"/>
    <property type="match status" value="1"/>
</dbReference>
<dbReference type="InterPro" id="IPR006249">
    <property type="entry name" value="Aconitase/IRP2"/>
</dbReference>
<dbReference type="AlphaFoldDB" id="A0A5P8JXF8"/>
<sequence>MHLHLHFHLHLHSTSAGTDVAAEPDHRGWAAKAQALLGVRAVVAESYERIHRSNLIGRGVLPLEFTGSDGASSYTFTGEEELTFEGVDAVSVGSSPVLLRVTRGDGRVETVALRLRIFSGQELSYLRHGGILPYVVRRTLDRS</sequence>
<protein>
    <recommendedName>
        <fullName evidence="1">Aconitase A/isopropylmalate dehydratase small subunit swivel domain-containing protein</fullName>
    </recommendedName>
</protein>
<dbReference type="Gene3D" id="3.20.19.10">
    <property type="entry name" value="Aconitase, domain 4"/>
    <property type="match status" value="1"/>
</dbReference>
<accession>A0A5P8JXF8</accession>
<dbReference type="InterPro" id="IPR015928">
    <property type="entry name" value="Aconitase/3IPM_dehydase_swvl"/>
</dbReference>
<feature type="domain" description="Aconitase A/isopropylmalate dehydratase small subunit swivel" evidence="1">
    <location>
        <begin position="27"/>
        <end position="66"/>
    </location>
</feature>
<keyword evidence="3" id="KW-1185">Reference proteome</keyword>
<dbReference type="PANTHER" id="PTHR11670">
    <property type="entry name" value="ACONITASE/IRON-RESPONSIVE ELEMENT FAMILY MEMBER"/>
    <property type="match status" value="1"/>
</dbReference>
<reference evidence="2 3" key="1">
    <citation type="submission" date="2019-10" db="EMBL/GenBank/DDBJ databases">
        <title>Streptomyces sp. strain GY16 isolated from leaves of Broussonetia papyrifera.</title>
        <authorList>
            <person name="Mo P."/>
        </authorList>
    </citation>
    <scope>NUCLEOTIDE SEQUENCE [LARGE SCALE GENOMIC DNA]</scope>
    <source>
        <strain evidence="2 3">GY16</strain>
    </source>
</reference>
<proteinExistence type="predicted"/>
<dbReference type="InterPro" id="IPR000573">
    <property type="entry name" value="AconitaseA/IPMdHydase_ssu_swvl"/>
</dbReference>
<organism evidence="2 3">
    <name type="scientific">Streptomyces phaeolivaceus</name>
    <dbReference type="NCBI Taxonomy" id="2653200"/>
    <lineage>
        <taxon>Bacteria</taxon>
        <taxon>Bacillati</taxon>
        <taxon>Actinomycetota</taxon>
        <taxon>Actinomycetes</taxon>
        <taxon>Kitasatosporales</taxon>
        <taxon>Streptomycetaceae</taxon>
        <taxon>Streptomyces</taxon>
    </lineage>
</organism>
<dbReference type="KEGG" id="sphv:F9278_03285"/>
<evidence type="ECO:0000313" key="3">
    <source>
        <dbReference type="Proteomes" id="UP000327294"/>
    </source>
</evidence>
<dbReference type="Proteomes" id="UP000327294">
    <property type="component" value="Chromosome"/>
</dbReference>
<evidence type="ECO:0000259" key="1">
    <source>
        <dbReference type="Pfam" id="PF00694"/>
    </source>
</evidence>
<evidence type="ECO:0000313" key="2">
    <source>
        <dbReference type="EMBL" id="QFQ95370.1"/>
    </source>
</evidence>
<dbReference type="EMBL" id="CP045096">
    <property type="protein sequence ID" value="QFQ95370.1"/>
    <property type="molecule type" value="Genomic_DNA"/>
</dbReference>
<dbReference type="Pfam" id="PF00694">
    <property type="entry name" value="Aconitase_C"/>
    <property type="match status" value="1"/>
</dbReference>
<gene>
    <name evidence="2" type="ORF">F9278_03285</name>
</gene>